<keyword evidence="2" id="KW-1185">Reference proteome</keyword>
<accession>A0A7G2C1Y2</accession>
<gene>
    <name evidence="1" type="ORF">ADEAN_000123100</name>
</gene>
<evidence type="ECO:0000313" key="2">
    <source>
        <dbReference type="Proteomes" id="UP000515908"/>
    </source>
</evidence>
<dbReference type="AlphaFoldDB" id="A0A7G2C1Y2"/>
<protein>
    <submittedName>
        <fullName evidence="1">Uncharacterized protein</fullName>
    </submittedName>
</protein>
<proteinExistence type="predicted"/>
<dbReference type="Proteomes" id="UP000515908">
    <property type="component" value="Chromosome 02"/>
</dbReference>
<dbReference type="OrthoDB" id="252244at2759"/>
<name>A0A7G2C1Y2_9TRYP</name>
<reference evidence="1 2" key="1">
    <citation type="submission" date="2020-08" db="EMBL/GenBank/DDBJ databases">
        <authorList>
            <person name="Newling K."/>
            <person name="Davey J."/>
            <person name="Forrester S."/>
        </authorList>
    </citation>
    <scope>NUCLEOTIDE SEQUENCE [LARGE SCALE GENOMIC DNA]</scope>
    <source>
        <strain evidence="2">Crithidia deanei Carvalho (ATCC PRA-265)</strain>
    </source>
</reference>
<dbReference type="EMBL" id="LR877146">
    <property type="protein sequence ID" value="CAD2213788.1"/>
    <property type="molecule type" value="Genomic_DNA"/>
</dbReference>
<dbReference type="VEuPathDB" id="TriTrypDB:ADEAN_000123100"/>
<evidence type="ECO:0000313" key="1">
    <source>
        <dbReference type="EMBL" id="CAD2213788.1"/>
    </source>
</evidence>
<organism evidence="1 2">
    <name type="scientific">Angomonas deanei</name>
    <dbReference type="NCBI Taxonomy" id="59799"/>
    <lineage>
        <taxon>Eukaryota</taxon>
        <taxon>Discoba</taxon>
        <taxon>Euglenozoa</taxon>
        <taxon>Kinetoplastea</taxon>
        <taxon>Metakinetoplastina</taxon>
        <taxon>Trypanosomatida</taxon>
        <taxon>Trypanosomatidae</taxon>
        <taxon>Strigomonadinae</taxon>
        <taxon>Angomonas</taxon>
    </lineage>
</organism>
<sequence length="222" mass="24886">MAELGVCDGECSFFFISTLSRQADDGDEVPLSFFTVPTLSSIKLLTVEETNELLSQYQNSSQVNKTLLCRDAKLFRFQKQKELNKKAKQHEARAVYYGDISACEIYLVLQNQNRNGLPSLSVWGRRRRPSLKHSRSRSSISGDTNCSTDVSPTALSACRGEPSSNSSVLFYLSASLEDYFRLGASFGWIYGWQQCYDRTEGNLPLGSLPWLKAYNHSAVVAH</sequence>